<dbReference type="SUPFAM" id="SSF51735">
    <property type="entry name" value="NAD(P)-binding Rossmann-fold domains"/>
    <property type="match status" value="2"/>
</dbReference>
<dbReference type="AlphaFoldDB" id="A0A061IP72"/>
<evidence type="ECO:0000256" key="8">
    <source>
        <dbReference type="RuleBase" id="RU361277"/>
    </source>
</evidence>
<evidence type="ECO:0000313" key="12">
    <source>
        <dbReference type="Proteomes" id="UP000030759"/>
    </source>
</evidence>
<comment type="cofactor">
    <cofactor evidence="1 8">
        <name>Zn(2+)</name>
        <dbReference type="ChEBI" id="CHEBI:29105"/>
    </cofactor>
</comment>
<dbReference type="InterPro" id="IPR013149">
    <property type="entry name" value="ADH-like_C"/>
</dbReference>
<dbReference type="GO" id="GO:0008270">
    <property type="term" value="F:zinc ion binding"/>
    <property type="evidence" value="ECO:0007669"/>
    <property type="project" value="InterPro"/>
</dbReference>
<evidence type="ECO:0000256" key="5">
    <source>
        <dbReference type="ARBA" id="ARBA00022833"/>
    </source>
</evidence>
<dbReference type="GO" id="GO:0042572">
    <property type="term" value="P:retinol metabolic process"/>
    <property type="evidence" value="ECO:0007669"/>
    <property type="project" value="TreeGrafter"/>
</dbReference>
<feature type="domain" description="Alcohol dehydrogenase-like C-terminal" evidence="9">
    <location>
        <begin position="521"/>
        <end position="644"/>
    </location>
</feature>
<evidence type="ECO:0000259" key="9">
    <source>
        <dbReference type="Pfam" id="PF00107"/>
    </source>
</evidence>
<evidence type="ECO:0000256" key="4">
    <source>
        <dbReference type="ARBA" id="ARBA00022723"/>
    </source>
</evidence>
<organism evidence="11 12">
    <name type="scientific">Cricetulus griseus</name>
    <name type="common">Chinese hamster</name>
    <name type="synonym">Cricetulus barabensis griseus</name>
    <dbReference type="NCBI Taxonomy" id="10029"/>
    <lineage>
        <taxon>Eukaryota</taxon>
        <taxon>Metazoa</taxon>
        <taxon>Chordata</taxon>
        <taxon>Craniata</taxon>
        <taxon>Vertebrata</taxon>
        <taxon>Euteleostomi</taxon>
        <taxon>Mammalia</taxon>
        <taxon>Eutheria</taxon>
        <taxon>Euarchontoglires</taxon>
        <taxon>Glires</taxon>
        <taxon>Rodentia</taxon>
        <taxon>Myomorpha</taxon>
        <taxon>Muroidea</taxon>
        <taxon>Cricetidae</taxon>
        <taxon>Cricetinae</taxon>
        <taxon>Cricetulus</taxon>
    </lineage>
</organism>
<proteinExistence type="inferred from homology"/>
<comment type="similarity">
    <text evidence="8">Belongs to the zinc-containing alcohol dehydrogenase family.</text>
</comment>
<name>A0A061IP72_CRIGR</name>
<dbReference type="GO" id="GO:0005829">
    <property type="term" value="C:cytosol"/>
    <property type="evidence" value="ECO:0007669"/>
    <property type="project" value="TreeGrafter"/>
</dbReference>
<evidence type="ECO:0000256" key="2">
    <source>
        <dbReference type="ARBA" id="ARBA00004496"/>
    </source>
</evidence>
<evidence type="ECO:0000256" key="3">
    <source>
        <dbReference type="ARBA" id="ARBA00022490"/>
    </source>
</evidence>
<sequence>MDTTGKTITCRAAIAWKEKSPLSIEEVQVEPPKPGEVRVKMASSGICGSDNHVLKGDLSMKFPLIPGHEGAGTVESVGDGVSSVKPGDKVLTLIIPQCRECDACLHSQGNFCDKQDVLPCSGVMLDGTSRFSCRGRKVYHSFRTSTFTEYTVVPEIAVVKIDDAAPMDKVCLLSCGVPTGYGAAVNSAKVTPGSTCVVFGLGGVGSAIVMGCKASGASRIIGVDINEQKFPRARALGVTDCLNPDKLKKSVHEVVMEMTGVGADFAFEAIGNVDTMVSAWNSCNNSYGVCLIIGLAPADTQLTLEAAKIVSGKTLKGVCLGDYKTRDCIPQLVTDYLQDKINIDPLVTHQLPFKQLHKALELYHSGKTRHLTDSRYTAKGKEPEKASFFFLVQILGKMLQQQDADEKMHLSIEVDSILIMSSHFSSSLLCLGSSILSSTGLMLDGTSRFTCRGKKIYHLYGTSTFTEYTVVDEIAVAKIDDATPMDKVCVTSCEVLTGFGAVFNTAQVTPGSTCVFFGLGGISSAIVMGCKASGASRIIRVDINEQKFPRARALGITDCLNPNRLKKSVDEVVMKMTGIGVDFAFEAIGLIETMVEALKSWNVSYGVYVIMGEAPSGSQFSFDPMVLLPGRTLKSSVMGGFKPEMKSLN</sequence>
<dbReference type="PROSITE" id="PS00059">
    <property type="entry name" value="ADH_ZINC"/>
    <property type="match status" value="1"/>
</dbReference>
<keyword evidence="4 8" id="KW-0479">Metal-binding</keyword>
<keyword evidence="6 11" id="KW-0560">Oxidoreductase</keyword>
<feature type="domain" description="Alcohol dehydrogenase-like C-terminal" evidence="9">
    <location>
        <begin position="203"/>
        <end position="329"/>
    </location>
</feature>
<feature type="domain" description="Alcohol dehydrogenase-like N-terminal" evidence="10">
    <location>
        <begin position="33"/>
        <end position="163"/>
    </location>
</feature>
<dbReference type="InterPro" id="IPR011032">
    <property type="entry name" value="GroES-like_sf"/>
</dbReference>
<dbReference type="Pfam" id="PF00107">
    <property type="entry name" value="ADH_zinc_N"/>
    <property type="match status" value="2"/>
</dbReference>
<dbReference type="Gene3D" id="3.40.50.720">
    <property type="entry name" value="NAD(P)-binding Rossmann-like Domain"/>
    <property type="match status" value="2"/>
</dbReference>
<dbReference type="InterPro" id="IPR013154">
    <property type="entry name" value="ADH-like_N"/>
</dbReference>
<evidence type="ECO:0000256" key="6">
    <source>
        <dbReference type="ARBA" id="ARBA00023002"/>
    </source>
</evidence>
<protein>
    <submittedName>
        <fullName evidence="11">Alcohol dehydrogenase 1-like protein</fullName>
        <ecNumber evidence="11">1.1.1.1</ecNumber>
    </submittedName>
</protein>
<reference evidence="12" key="1">
    <citation type="journal article" date="2013" name="Nat. Biotechnol.">
        <title>Chinese hamster genome sequenced from sorted chromosomes.</title>
        <authorList>
            <person name="Brinkrolf K."/>
            <person name="Rupp O."/>
            <person name="Laux H."/>
            <person name="Kollin F."/>
            <person name="Ernst W."/>
            <person name="Linke B."/>
            <person name="Kofler R."/>
            <person name="Romand S."/>
            <person name="Hesse F."/>
            <person name="Budach W.E."/>
            <person name="Galosy S."/>
            <person name="Muller D."/>
            <person name="Noll T."/>
            <person name="Wienberg J."/>
            <person name="Jostock T."/>
            <person name="Leonard M."/>
            <person name="Grillari J."/>
            <person name="Tauch A."/>
            <person name="Goesmann A."/>
            <person name="Helk B."/>
            <person name="Mott J.E."/>
            <person name="Puhler A."/>
            <person name="Borth N."/>
        </authorList>
    </citation>
    <scope>NUCLEOTIDE SEQUENCE [LARGE SCALE GENOMIC DNA]</scope>
    <source>
        <strain evidence="12">17A/GY</strain>
    </source>
</reference>
<dbReference type="InterPro" id="IPR036291">
    <property type="entry name" value="NAD(P)-bd_dom_sf"/>
</dbReference>
<dbReference type="GO" id="GO:0004745">
    <property type="term" value="F:all-trans-retinol dehydrogenase (NAD+) activity"/>
    <property type="evidence" value="ECO:0007669"/>
    <property type="project" value="TreeGrafter"/>
</dbReference>
<evidence type="ECO:0000256" key="7">
    <source>
        <dbReference type="ARBA" id="ARBA00023027"/>
    </source>
</evidence>
<accession>A0A061IP72</accession>
<dbReference type="EMBL" id="KE665759">
    <property type="protein sequence ID" value="ERE88511.1"/>
    <property type="molecule type" value="Genomic_DNA"/>
</dbReference>
<comment type="subcellular location">
    <subcellularLocation>
        <location evidence="2">Cytoplasm</location>
    </subcellularLocation>
</comment>
<keyword evidence="7" id="KW-0520">NAD</keyword>
<dbReference type="PANTHER" id="PTHR43880">
    <property type="entry name" value="ALCOHOL DEHYDROGENASE"/>
    <property type="match status" value="1"/>
</dbReference>
<evidence type="ECO:0000313" key="11">
    <source>
        <dbReference type="EMBL" id="ERE88511.1"/>
    </source>
</evidence>
<keyword evidence="5 8" id="KW-0862">Zinc</keyword>
<dbReference type="FunFam" id="3.90.180.10:FF:000001">
    <property type="entry name" value="S-(hydroxymethyl)glutathione dehydrogenase"/>
    <property type="match status" value="1"/>
</dbReference>
<dbReference type="PANTHER" id="PTHR43880:SF6">
    <property type="entry name" value="ALCOHOL DEHYDROGENASE 6A (CLASS V)"/>
    <property type="match status" value="1"/>
</dbReference>
<dbReference type="EC" id="1.1.1.1" evidence="11"/>
<dbReference type="SUPFAM" id="SSF50129">
    <property type="entry name" value="GroES-like"/>
    <property type="match status" value="2"/>
</dbReference>
<dbReference type="Pfam" id="PF08240">
    <property type="entry name" value="ADH_N"/>
    <property type="match status" value="1"/>
</dbReference>
<keyword evidence="3" id="KW-0963">Cytoplasm</keyword>
<dbReference type="Proteomes" id="UP000030759">
    <property type="component" value="Unassembled WGS sequence"/>
</dbReference>
<dbReference type="FunFam" id="3.40.50.720:FF:000003">
    <property type="entry name" value="S-(hydroxymethyl)glutathione dehydrogenase"/>
    <property type="match status" value="2"/>
</dbReference>
<dbReference type="InterPro" id="IPR002328">
    <property type="entry name" value="ADH_Zn_CS"/>
</dbReference>
<gene>
    <name evidence="11" type="ORF">H671_1g3010</name>
</gene>
<evidence type="ECO:0000259" key="10">
    <source>
        <dbReference type="Pfam" id="PF08240"/>
    </source>
</evidence>
<dbReference type="Gene3D" id="3.90.180.10">
    <property type="entry name" value="Medium-chain alcohol dehydrogenases, catalytic domain"/>
    <property type="match status" value="1"/>
</dbReference>
<evidence type="ECO:0000256" key="1">
    <source>
        <dbReference type="ARBA" id="ARBA00001947"/>
    </source>
</evidence>
<dbReference type="GO" id="GO:0042573">
    <property type="term" value="P:retinoic acid metabolic process"/>
    <property type="evidence" value="ECO:0007669"/>
    <property type="project" value="TreeGrafter"/>
</dbReference>